<keyword evidence="3" id="KW-0812">Transmembrane</keyword>
<dbReference type="VEuPathDB" id="GiardiaDB:GLP15_2911"/>
<dbReference type="PROSITE" id="PS50297">
    <property type="entry name" value="ANK_REP_REGION"/>
    <property type="match status" value="1"/>
</dbReference>
<reference evidence="4 5" key="1">
    <citation type="journal article" date="2010" name="BMC Genomics">
        <title>Genome analysis and comparative genomics of a Giardia intestinalis assemblage E isolate.</title>
        <authorList>
            <person name="Jerlstrom-Hultqvist J."/>
            <person name="Franzen O."/>
            <person name="Ankarklev J."/>
            <person name="Xu F."/>
            <person name="Nohynkova E."/>
            <person name="Andersson J.O."/>
            <person name="Svard S.G."/>
            <person name="Andersson B."/>
        </authorList>
    </citation>
    <scope>NUCLEOTIDE SEQUENCE [LARGE SCALE GENOMIC DNA]</scope>
    <source>
        <strain evidence="4 5">P15</strain>
    </source>
</reference>
<keyword evidence="3" id="KW-0472">Membrane</keyword>
<gene>
    <name evidence="4" type="ORF">GLP15_2911</name>
</gene>
<evidence type="ECO:0000256" key="3">
    <source>
        <dbReference type="SAM" id="Phobius"/>
    </source>
</evidence>
<dbReference type="SMART" id="SM00248">
    <property type="entry name" value="ANK"/>
    <property type="match status" value="8"/>
</dbReference>
<dbReference type="InterPro" id="IPR036770">
    <property type="entry name" value="Ankyrin_rpt-contain_sf"/>
</dbReference>
<evidence type="ECO:0000256" key="2">
    <source>
        <dbReference type="SAM" id="MobiDB-lite"/>
    </source>
</evidence>
<comment type="caution">
    <text evidence="4">The sequence shown here is derived from an EMBL/GenBank/DDBJ whole genome shotgun (WGS) entry which is preliminary data.</text>
</comment>
<keyword evidence="1" id="KW-0040">ANK repeat</keyword>
<dbReference type="PANTHER" id="PTHR24120:SF4">
    <property type="entry name" value="GH07239P"/>
    <property type="match status" value="1"/>
</dbReference>
<accession>E1EZL2</accession>
<proteinExistence type="predicted"/>
<dbReference type="STRING" id="658858.E1EZL2"/>
<feature type="region of interest" description="Disordered" evidence="2">
    <location>
        <begin position="1"/>
        <end position="33"/>
    </location>
</feature>
<dbReference type="PROSITE" id="PS50088">
    <property type="entry name" value="ANK_REPEAT"/>
    <property type="match status" value="2"/>
</dbReference>
<evidence type="ECO:0000256" key="1">
    <source>
        <dbReference type="PROSITE-ProRule" id="PRU00023"/>
    </source>
</evidence>
<dbReference type="Pfam" id="PF12796">
    <property type="entry name" value="Ank_2"/>
    <property type="match status" value="2"/>
</dbReference>
<dbReference type="InterPro" id="IPR002110">
    <property type="entry name" value="Ankyrin_rpt"/>
</dbReference>
<keyword evidence="3" id="KW-1133">Transmembrane helix</keyword>
<evidence type="ECO:0000313" key="5">
    <source>
        <dbReference type="Proteomes" id="UP000008974"/>
    </source>
</evidence>
<dbReference type="Proteomes" id="UP000008974">
    <property type="component" value="Unassembled WGS sequence"/>
</dbReference>
<dbReference type="OMA" id="MVIIFAY"/>
<organism evidence="4 5">
    <name type="scientific">Giardia intestinalis (strain P15)</name>
    <name type="common">Giardia lamblia</name>
    <dbReference type="NCBI Taxonomy" id="658858"/>
    <lineage>
        <taxon>Eukaryota</taxon>
        <taxon>Metamonada</taxon>
        <taxon>Diplomonadida</taxon>
        <taxon>Hexamitidae</taxon>
        <taxon>Giardiinae</taxon>
        <taxon>Giardia</taxon>
    </lineage>
</organism>
<feature type="transmembrane region" description="Helical" evidence="3">
    <location>
        <begin position="141"/>
        <end position="158"/>
    </location>
</feature>
<feature type="repeat" description="ANK" evidence="1">
    <location>
        <begin position="714"/>
        <end position="746"/>
    </location>
</feature>
<feature type="region of interest" description="Disordered" evidence="2">
    <location>
        <begin position="325"/>
        <end position="486"/>
    </location>
</feature>
<sequence length="970" mass="106023">MGRQVKSRRSSRVNKTRNSKSLSETRSGAIDIPSKSTTPSSLFPQLHPLIPVSILACRLVITGILLRRGFIHHNSTPRSNICLLLGVIHTLFTTLDVATTLIVHLDRGFRIDFITNFLLADWSSGVVSTKRKSGCWRYTTIYYYILQDLLFIIFAFNRDKHLPISAIFFSCVSISILLVDCFFLRNSSDKNEDQSINRIDNKIADPCNSCDIASKSLPESIYSEFDGVTTNEWPHQESSLISLLSLPEDDLMAECAQVMTVSPDTDVSIAAPQLASDSDNKIMGVERASSISCKKANSSQNVVKNIKDEKPNSSVLPTLPISISSERLPNLPTSSTLDNSTLDKLPNNQHSSSSADTQPSNITKKTHIITINSSSHVEAHKLTTSSVKSSPRSELDSKPSTSASHLNLSIRKDSSTGTCKRQQKSVVSQSNLSRSSHSRSPNEHTPRRRQHIDKKIIPESINTTISISSDSIPRSGTTGITGENKRSTLLITAPMSEGTNDGGHTSKAPKLDSIDPDLEIDSHGNDLLDFNDLTDLHQYGQDNVKCVGAAATCDINPDTTRSNAIKNITSSLFAFTSAPTKDIVKLPHTPSQTTFKQAILPISERQSVTLSESDMLILAAKSGDAAAIEMYKEFTGEYDSSGMFALAYCVLANNIVGVKALLAESKMRTTKSMRFNEVEYIDMDALMLSVLSNADKEIIEALVLISDVAIEGYSSMTALMLAAASGNIAAVELLIDSQKDRKTKDGRTALMIAAEAGQDKCVEMLLEKTSEVCSQNTMGWTALCFAADNGHTACVRLLAPKESMMVIIFAYDRYSASGFVMNFMSGTSLMLAAWHGSAECVSILKDSEAQIKTHKYENTALIFAATAGHDDCVKLLIDVEAKMQDSSGRTALMKAVTENNVSCVELLAPVETGMVDERGTPAIVFAARRNHLDCVSILAPYEADAFHHLMLNRNWCSPEVEHIIKKNLHR</sequence>
<feature type="compositionally biased region" description="Polar residues" evidence="2">
    <location>
        <begin position="398"/>
        <end position="407"/>
    </location>
</feature>
<dbReference type="Pfam" id="PF00023">
    <property type="entry name" value="Ank"/>
    <property type="match status" value="1"/>
</dbReference>
<feature type="compositionally biased region" description="Low complexity" evidence="2">
    <location>
        <begin position="425"/>
        <end position="439"/>
    </location>
</feature>
<feature type="compositionally biased region" description="Low complexity" evidence="2">
    <location>
        <begin position="360"/>
        <end position="376"/>
    </location>
</feature>
<evidence type="ECO:0000313" key="4">
    <source>
        <dbReference type="EMBL" id="EFO64346.1"/>
    </source>
</evidence>
<dbReference type="AlphaFoldDB" id="E1EZL2"/>
<feature type="compositionally biased region" description="Basic residues" evidence="2">
    <location>
        <begin position="1"/>
        <end position="18"/>
    </location>
</feature>
<dbReference type="EMBL" id="ACVC01000098">
    <property type="protein sequence ID" value="EFO64346.1"/>
    <property type="molecule type" value="Genomic_DNA"/>
</dbReference>
<feature type="compositionally biased region" description="Polar residues" evidence="2">
    <location>
        <begin position="325"/>
        <end position="359"/>
    </location>
</feature>
<dbReference type="PANTHER" id="PTHR24120">
    <property type="entry name" value="GH07239P"/>
    <property type="match status" value="1"/>
</dbReference>
<dbReference type="Gene3D" id="1.25.40.20">
    <property type="entry name" value="Ankyrin repeat-containing domain"/>
    <property type="match status" value="2"/>
</dbReference>
<feature type="compositionally biased region" description="Low complexity" evidence="2">
    <location>
        <begin position="458"/>
        <end position="475"/>
    </location>
</feature>
<protein>
    <submittedName>
        <fullName evidence="4">Protein 21.1</fullName>
    </submittedName>
</protein>
<dbReference type="OrthoDB" id="10252328at2759"/>
<dbReference type="SUPFAM" id="SSF48403">
    <property type="entry name" value="Ankyrin repeat"/>
    <property type="match status" value="1"/>
</dbReference>
<name>E1EZL2_GIAIA</name>
<feature type="transmembrane region" description="Helical" evidence="3">
    <location>
        <begin position="164"/>
        <end position="184"/>
    </location>
</feature>
<feature type="repeat" description="ANK" evidence="1">
    <location>
        <begin position="745"/>
        <end position="777"/>
    </location>
</feature>
<feature type="transmembrane region" description="Helical" evidence="3">
    <location>
        <begin position="82"/>
        <end position="103"/>
    </location>
</feature>